<proteinExistence type="inferred from homology"/>
<feature type="region of interest" description="Disordered" evidence="5">
    <location>
        <begin position="558"/>
        <end position="599"/>
    </location>
</feature>
<evidence type="ECO:0000256" key="5">
    <source>
        <dbReference type="SAM" id="MobiDB-lite"/>
    </source>
</evidence>
<evidence type="ECO:0000256" key="4">
    <source>
        <dbReference type="RuleBase" id="RU361188"/>
    </source>
</evidence>
<dbReference type="Pfam" id="PF02055">
    <property type="entry name" value="Glyco_hydro_30"/>
    <property type="match status" value="1"/>
</dbReference>
<dbReference type="PANTHER" id="PTHR11069">
    <property type="entry name" value="GLUCOSYLCERAMIDASE"/>
    <property type="match status" value="1"/>
</dbReference>
<dbReference type="Gene3D" id="2.60.40.1180">
    <property type="entry name" value="Golgi alpha-mannosidase II"/>
    <property type="match status" value="1"/>
</dbReference>
<evidence type="ECO:0000313" key="9">
    <source>
        <dbReference type="Proteomes" id="UP001497453"/>
    </source>
</evidence>
<protein>
    <recommendedName>
        <fullName evidence="7">Glycosyl hydrolase family 30 TIM-barrel domain-containing protein</fullName>
    </recommendedName>
</protein>
<keyword evidence="3 4" id="KW-0378">Hydrolase</keyword>
<reference evidence="9" key="1">
    <citation type="submission" date="2024-04" db="EMBL/GenBank/DDBJ databases">
        <authorList>
            <person name="Shaw F."/>
            <person name="Minotto A."/>
        </authorList>
    </citation>
    <scope>NUCLEOTIDE SEQUENCE [LARGE SCALE GENOMIC DNA]</scope>
</reference>
<evidence type="ECO:0000256" key="6">
    <source>
        <dbReference type="SAM" id="SignalP"/>
    </source>
</evidence>
<keyword evidence="9" id="KW-1185">Reference proteome</keyword>
<feature type="chain" id="PRO_5045750600" description="Glycosyl hydrolase family 30 TIM-barrel domain-containing protein" evidence="6">
    <location>
        <begin position="20"/>
        <end position="599"/>
    </location>
</feature>
<evidence type="ECO:0000256" key="3">
    <source>
        <dbReference type="ARBA" id="ARBA00022801"/>
    </source>
</evidence>
<evidence type="ECO:0000313" key="8">
    <source>
        <dbReference type="EMBL" id="CAL1712943.1"/>
    </source>
</evidence>
<keyword evidence="4" id="KW-0326">Glycosidase</keyword>
<evidence type="ECO:0000259" key="7">
    <source>
        <dbReference type="Pfam" id="PF02055"/>
    </source>
</evidence>
<sequence length="599" mass="64697">MRVSLLLLICSVLASPIAGQQIWDIWSTTWDRSKLFTYTNLGPNPINFVSPGPIASADIVINDGTQFQPVYGFGGSLTDSSAKLLNNLKNSNSGTYNALLKYLFDPTDGANAAGLSYLRVPLGASDFSDTAYSYDDVSGDTSLSQFNVNKQPSYVFSVINDIRAINPYLKIHVLPWSPPGWMKDSGTVKGGNFLSQFTSQFAQYLLKSIQGFQSHGIPIYAISLQNEPQNSNPSYPTAKIAVDQEAQIGLALRTLLNNNGFSSTKIIGFDHNWSGAGSYAVQLMQQANSAFAGVAFHCYAGSVSSQDTFHNAFPDKEIYFTECSGTMGSDWWSDIKWNMDNLYIGSIEHNARAALEWNIALDGNGQPELPGSNSCGNPPCRGIVTISGNSYSPNQEFYSMAQASKAILPRDKNGPFGTRIGVNVGGSLNWALRVNACVTGRVNPSDWLRYSIVVLNWDDSASTSWNPQPVKTTIEFRGMQATYTFPVGVTTLWWYAPKTSGVQANAFGNDTIPTVHNITVSGTTVSPNHGVSHANATSTSSFISTSFSSNVPFTSAASSTASSKGASPSDIPPITVPDSAEAAGQNKQKPLFRFRRDAY</sequence>
<feature type="signal peptide" evidence="6">
    <location>
        <begin position="1"/>
        <end position="19"/>
    </location>
</feature>
<dbReference type="InterPro" id="IPR017853">
    <property type="entry name" value="GH"/>
</dbReference>
<evidence type="ECO:0000256" key="2">
    <source>
        <dbReference type="ARBA" id="ARBA00022729"/>
    </source>
</evidence>
<dbReference type="EMBL" id="OZ037950">
    <property type="protein sequence ID" value="CAL1712943.1"/>
    <property type="molecule type" value="Genomic_DNA"/>
</dbReference>
<feature type="compositionally biased region" description="Low complexity" evidence="5">
    <location>
        <begin position="558"/>
        <end position="569"/>
    </location>
</feature>
<dbReference type="Proteomes" id="UP001497453">
    <property type="component" value="Chromosome 7"/>
</dbReference>
<comment type="similarity">
    <text evidence="1 4">Belongs to the glycosyl hydrolase 30 family.</text>
</comment>
<dbReference type="InterPro" id="IPR001139">
    <property type="entry name" value="Glyco_hydro_30"/>
</dbReference>
<dbReference type="InterPro" id="IPR013780">
    <property type="entry name" value="Glyco_hydro_b"/>
</dbReference>
<keyword evidence="2 6" id="KW-0732">Signal</keyword>
<dbReference type="SUPFAM" id="SSF51445">
    <property type="entry name" value="(Trans)glycosidases"/>
    <property type="match status" value="1"/>
</dbReference>
<organism evidence="8 9">
    <name type="scientific">Somion occarium</name>
    <dbReference type="NCBI Taxonomy" id="3059160"/>
    <lineage>
        <taxon>Eukaryota</taxon>
        <taxon>Fungi</taxon>
        <taxon>Dikarya</taxon>
        <taxon>Basidiomycota</taxon>
        <taxon>Agaricomycotina</taxon>
        <taxon>Agaricomycetes</taxon>
        <taxon>Polyporales</taxon>
        <taxon>Cerrenaceae</taxon>
        <taxon>Somion</taxon>
    </lineage>
</organism>
<evidence type="ECO:0000256" key="1">
    <source>
        <dbReference type="ARBA" id="ARBA00005382"/>
    </source>
</evidence>
<name>A0ABP1E0R8_9APHY</name>
<dbReference type="PANTHER" id="PTHR11069:SF23">
    <property type="entry name" value="LYSOSOMAL ACID GLUCOSYLCERAMIDASE"/>
    <property type="match status" value="1"/>
</dbReference>
<dbReference type="Gene3D" id="3.20.20.80">
    <property type="entry name" value="Glycosidases"/>
    <property type="match status" value="1"/>
</dbReference>
<feature type="domain" description="Glycosyl hydrolase family 30 TIM-barrel" evidence="7">
    <location>
        <begin position="70"/>
        <end position="405"/>
    </location>
</feature>
<gene>
    <name evidence="8" type="ORF">GFSPODELE1_LOCUS9078</name>
</gene>
<accession>A0ABP1E0R8</accession>
<dbReference type="InterPro" id="IPR033453">
    <property type="entry name" value="Glyco_hydro_30_TIM-barrel"/>
</dbReference>